<dbReference type="Gene3D" id="1.10.260.130">
    <property type="match status" value="1"/>
</dbReference>
<dbReference type="EMBL" id="WBZJ01000003">
    <property type="protein sequence ID" value="KAB3519837.1"/>
    <property type="molecule type" value="Genomic_DNA"/>
</dbReference>
<dbReference type="SUPFAM" id="SSF53474">
    <property type="entry name" value="alpha/beta-Hydrolases"/>
    <property type="match status" value="1"/>
</dbReference>
<gene>
    <name evidence="2" type="ORF">F8377_07940</name>
</gene>
<dbReference type="PANTHER" id="PTHR34853">
    <property type="match status" value="1"/>
</dbReference>
<comment type="caution">
    <text evidence="2">The sequence shown here is derived from an EMBL/GenBank/DDBJ whole genome shotgun (WGS) entry which is preliminary data.</text>
</comment>
<name>A0ABQ6VC75_9CORY</name>
<keyword evidence="1" id="KW-0732">Signal</keyword>
<dbReference type="PANTHER" id="PTHR34853:SF1">
    <property type="entry name" value="LIPASE 5"/>
    <property type="match status" value="1"/>
</dbReference>
<dbReference type="InterPro" id="IPR005152">
    <property type="entry name" value="Lipase_secreted"/>
</dbReference>
<keyword evidence="3" id="KW-1185">Reference proteome</keyword>
<reference evidence="2 3" key="1">
    <citation type="submission" date="2019-10" db="EMBL/GenBank/DDBJ databases">
        <title>Corynebacterium sp novel species isolated from the respiratory tract of Marmot.</title>
        <authorList>
            <person name="Zhang G."/>
        </authorList>
    </citation>
    <scope>NUCLEOTIDE SEQUENCE [LARGE SCALE GENOMIC DNA]</scope>
    <source>
        <strain evidence="2 3">336</strain>
    </source>
</reference>
<dbReference type="Proteomes" id="UP000436181">
    <property type="component" value="Unassembled WGS sequence"/>
</dbReference>
<dbReference type="PIRSF" id="PIRSF029171">
    <property type="entry name" value="Esterase_LipA"/>
    <property type="match status" value="1"/>
</dbReference>
<evidence type="ECO:0000313" key="2">
    <source>
        <dbReference type="EMBL" id="KAB3519837.1"/>
    </source>
</evidence>
<dbReference type="InterPro" id="IPR029058">
    <property type="entry name" value="AB_hydrolase_fold"/>
</dbReference>
<proteinExistence type="predicted"/>
<dbReference type="Pfam" id="PF03583">
    <property type="entry name" value="LIP"/>
    <property type="match status" value="1"/>
</dbReference>
<accession>A0ABQ6VC75</accession>
<dbReference type="Gene3D" id="3.40.50.1820">
    <property type="entry name" value="alpha/beta hydrolase"/>
    <property type="match status" value="1"/>
</dbReference>
<feature type="signal peptide" evidence="1">
    <location>
        <begin position="1"/>
        <end position="30"/>
    </location>
</feature>
<sequence>MTHSRRVVASLLASIGFVSASLTSVGMASAAPGSASDSAPDSALGSVYDAGEKVHGSAESSLRGAASLGSLEDLPGSSIPNDPNGFYNFLSRDVEGEPGQIIDTQPGVLAFGLPGVDLSAGNTTTIAYVSRDSKGNPTPVTGTIVTNKLPWTGPGERPTLVIAPGTQGTADQCAPSRLMRTGFEYETLPVVAALSKGWNVAMTDLRGLGTPKIQHTYMNRVEQAQATLDMARAAANTGLGGITKTSPVATYGYSQGGGASAAALELAPKYAPEVPLKGGYAGGVPADLAMTANAIDNGALAAAMGYTINGFLESDPEIRTYLEEHLNERGWHLLKQTSDECIWDSLARHAYGDSRTLTKDGRSIAELLKDEPIAEIVRRQQIGSETPNVPVYIGHGTNDDTIPVAQGRTLARTWCEAGTPVYYKEYNIPKVAPLADHAIPLLPQISPAVNWLDQIFRGQDYPTSSCADIPQ</sequence>
<evidence type="ECO:0000313" key="3">
    <source>
        <dbReference type="Proteomes" id="UP000436181"/>
    </source>
</evidence>
<protein>
    <recommendedName>
        <fullName evidence="4">Secretory lipase</fullName>
    </recommendedName>
</protein>
<evidence type="ECO:0000256" key="1">
    <source>
        <dbReference type="SAM" id="SignalP"/>
    </source>
</evidence>
<feature type="chain" id="PRO_5045122903" description="Secretory lipase" evidence="1">
    <location>
        <begin position="31"/>
        <end position="471"/>
    </location>
</feature>
<evidence type="ECO:0008006" key="4">
    <source>
        <dbReference type="Google" id="ProtNLM"/>
    </source>
</evidence>
<organism evidence="2 3">
    <name type="scientific">Corynebacterium zhongnanshanii</name>
    <dbReference type="NCBI Taxonomy" id="2768834"/>
    <lineage>
        <taxon>Bacteria</taxon>
        <taxon>Bacillati</taxon>
        <taxon>Actinomycetota</taxon>
        <taxon>Actinomycetes</taxon>
        <taxon>Mycobacteriales</taxon>
        <taxon>Corynebacteriaceae</taxon>
        <taxon>Corynebacterium</taxon>
    </lineage>
</organism>